<organism evidence="11 12">
    <name type="scientific">Erythrobacter insulae</name>
    <dbReference type="NCBI Taxonomy" id="2584124"/>
    <lineage>
        <taxon>Bacteria</taxon>
        <taxon>Pseudomonadati</taxon>
        <taxon>Pseudomonadota</taxon>
        <taxon>Alphaproteobacteria</taxon>
        <taxon>Sphingomonadales</taxon>
        <taxon>Erythrobacteraceae</taxon>
        <taxon>Erythrobacter/Porphyrobacter group</taxon>
        <taxon>Erythrobacter</taxon>
    </lineage>
</organism>
<dbReference type="Proteomes" id="UP000316343">
    <property type="component" value="Unassembled WGS sequence"/>
</dbReference>
<dbReference type="EMBL" id="VHJK01000001">
    <property type="protein sequence ID" value="TRD12691.1"/>
    <property type="molecule type" value="Genomic_DNA"/>
</dbReference>
<sequence length="373" mass="41969">MPAAACTPILTAPVAPPAVTATGSLDFLARSGRRRFGTAIAHGVANENSGSVANRRYAALVKSECGLVVPENAMKWQSIRPSPDRYDFSQMDTIVRWAKANDIDVRGHVLLWHRPEWFPDWLNTYDFGTSPASEAGRILSDHIRTVTERYADTIVSHDVVNEAIDHATNRPIETSLSRAMGSPEAVMDLAFHSAREGLPNAQLVYNDYMSWEPAHADHMAAVLRLLEGFKKRGTPVDALGIQSHIEIMGVDPATGVGPYREREWRKFLDEVTGMGYRLLITEFDVKDKALPADIATRDRLVAEYTRRYFDVMMDYDSMLDDILVWGMVDQYNWLQYFDPSKRADGLEVRGTPYSSDYRPKPMRDVLAQVLSRS</sequence>
<accession>A0A547PF20</accession>
<dbReference type="InterPro" id="IPR017853">
    <property type="entry name" value="GH"/>
</dbReference>
<evidence type="ECO:0000259" key="10">
    <source>
        <dbReference type="PROSITE" id="PS51760"/>
    </source>
</evidence>
<evidence type="ECO:0000313" key="11">
    <source>
        <dbReference type="EMBL" id="TRD12691.1"/>
    </source>
</evidence>
<dbReference type="GO" id="GO:0031176">
    <property type="term" value="F:endo-1,4-beta-xylanase activity"/>
    <property type="evidence" value="ECO:0007669"/>
    <property type="project" value="UniProtKB-EC"/>
</dbReference>
<proteinExistence type="inferred from homology"/>
<comment type="catalytic activity">
    <reaction evidence="1 9">
        <text>Endohydrolysis of (1-&gt;4)-beta-D-xylosidic linkages in xylans.</text>
        <dbReference type="EC" id="3.2.1.8"/>
    </reaction>
</comment>
<evidence type="ECO:0000256" key="5">
    <source>
        <dbReference type="ARBA" id="ARBA00022801"/>
    </source>
</evidence>
<gene>
    <name evidence="11" type="ORF">FGU71_03375</name>
</gene>
<dbReference type="InterPro" id="IPR001000">
    <property type="entry name" value="GH10_dom"/>
</dbReference>
<evidence type="ECO:0000256" key="9">
    <source>
        <dbReference type="RuleBase" id="RU361174"/>
    </source>
</evidence>
<dbReference type="Pfam" id="PF00331">
    <property type="entry name" value="Glyco_hydro_10"/>
    <property type="match status" value="1"/>
</dbReference>
<evidence type="ECO:0000256" key="1">
    <source>
        <dbReference type="ARBA" id="ARBA00000681"/>
    </source>
</evidence>
<dbReference type="PRINTS" id="PR00134">
    <property type="entry name" value="GLHYDRLASE10"/>
</dbReference>
<dbReference type="PANTHER" id="PTHR31490:SF88">
    <property type="entry name" value="BETA-XYLANASE"/>
    <property type="match status" value="1"/>
</dbReference>
<evidence type="ECO:0000256" key="8">
    <source>
        <dbReference type="ARBA" id="ARBA00023326"/>
    </source>
</evidence>
<evidence type="ECO:0000256" key="6">
    <source>
        <dbReference type="ARBA" id="ARBA00023277"/>
    </source>
</evidence>
<keyword evidence="5 9" id="KW-0378">Hydrolase</keyword>
<comment type="caution">
    <text evidence="11">The sequence shown here is derived from an EMBL/GenBank/DDBJ whole genome shotgun (WGS) entry which is preliminary data.</text>
</comment>
<keyword evidence="3 11" id="KW-0858">Xylan degradation</keyword>
<comment type="similarity">
    <text evidence="2 9">Belongs to the glycosyl hydrolase 10 (cellulase F) family.</text>
</comment>
<dbReference type="GO" id="GO:0045493">
    <property type="term" value="P:xylan catabolic process"/>
    <property type="evidence" value="ECO:0007669"/>
    <property type="project" value="UniProtKB-KW"/>
</dbReference>
<evidence type="ECO:0000313" key="12">
    <source>
        <dbReference type="Proteomes" id="UP000316343"/>
    </source>
</evidence>
<keyword evidence="12" id="KW-1185">Reference proteome</keyword>
<dbReference type="OrthoDB" id="9815836at2"/>
<dbReference type="Gene3D" id="3.20.20.80">
    <property type="entry name" value="Glycosidases"/>
    <property type="match status" value="1"/>
</dbReference>
<keyword evidence="4" id="KW-0732">Signal</keyword>
<keyword evidence="7 9" id="KW-0326">Glycosidase</keyword>
<dbReference type="PROSITE" id="PS51760">
    <property type="entry name" value="GH10_2"/>
    <property type="match status" value="1"/>
</dbReference>
<dbReference type="SMART" id="SM00633">
    <property type="entry name" value="Glyco_10"/>
    <property type="match status" value="1"/>
</dbReference>
<name>A0A547PF20_9SPHN</name>
<dbReference type="AlphaFoldDB" id="A0A547PF20"/>
<keyword evidence="8 9" id="KW-0624">Polysaccharide degradation</keyword>
<keyword evidence="6 9" id="KW-0119">Carbohydrate metabolism</keyword>
<dbReference type="RefSeq" id="WP_142788958.1">
    <property type="nucleotide sequence ID" value="NZ_VHJK01000001.1"/>
</dbReference>
<dbReference type="EC" id="3.2.1.8" evidence="9"/>
<reference evidence="11 12" key="1">
    <citation type="submission" date="2019-06" db="EMBL/GenBank/DDBJ databases">
        <title>Erythrobacter insulae sp. nov., isolated from a tidal flat.</title>
        <authorList>
            <person name="Yoon J.-H."/>
        </authorList>
    </citation>
    <scope>NUCLEOTIDE SEQUENCE [LARGE SCALE GENOMIC DNA]</scope>
    <source>
        <strain evidence="11 12">JBTF-M21</strain>
    </source>
</reference>
<dbReference type="PANTHER" id="PTHR31490">
    <property type="entry name" value="GLYCOSYL HYDROLASE"/>
    <property type="match status" value="1"/>
</dbReference>
<evidence type="ECO:0000256" key="4">
    <source>
        <dbReference type="ARBA" id="ARBA00022729"/>
    </source>
</evidence>
<evidence type="ECO:0000256" key="7">
    <source>
        <dbReference type="ARBA" id="ARBA00023295"/>
    </source>
</evidence>
<evidence type="ECO:0000256" key="2">
    <source>
        <dbReference type="ARBA" id="ARBA00007495"/>
    </source>
</evidence>
<feature type="domain" description="GH10" evidence="10">
    <location>
        <begin position="46"/>
        <end position="369"/>
    </location>
</feature>
<dbReference type="SUPFAM" id="SSF51445">
    <property type="entry name" value="(Trans)glycosidases"/>
    <property type="match status" value="1"/>
</dbReference>
<protein>
    <recommendedName>
        <fullName evidence="9">Beta-xylanase</fullName>
        <ecNumber evidence="9">3.2.1.8</ecNumber>
    </recommendedName>
</protein>
<dbReference type="InterPro" id="IPR044846">
    <property type="entry name" value="GH10"/>
</dbReference>
<evidence type="ECO:0000256" key="3">
    <source>
        <dbReference type="ARBA" id="ARBA00022651"/>
    </source>
</evidence>